<comment type="caution">
    <text evidence="4">The sequence shown here is derived from an EMBL/GenBank/DDBJ whole genome shotgun (WGS) entry which is preliminary data.</text>
</comment>
<dbReference type="EMBL" id="CAKXAJ010005276">
    <property type="protein sequence ID" value="CAH2209096.1"/>
    <property type="molecule type" value="Genomic_DNA"/>
</dbReference>
<protein>
    <submittedName>
        <fullName evidence="4">Jg22519 protein</fullName>
    </submittedName>
</protein>
<gene>
    <name evidence="4" type="primary">jg22519</name>
    <name evidence="4" type="ORF">PAEG_LOCUS1498</name>
</gene>
<dbReference type="InterPro" id="IPR001611">
    <property type="entry name" value="Leu-rich_rpt"/>
</dbReference>
<dbReference type="GO" id="GO:0005886">
    <property type="term" value="C:plasma membrane"/>
    <property type="evidence" value="ECO:0007669"/>
    <property type="project" value="TreeGrafter"/>
</dbReference>
<feature type="non-terminal residue" evidence="4">
    <location>
        <position position="1"/>
    </location>
</feature>
<dbReference type="PROSITE" id="PS51450">
    <property type="entry name" value="LRR"/>
    <property type="match status" value="1"/>
</dbReference>
<dbReference type="SUPFAM" id="SSF52058">
    <property type="entry name" value="L domain-like"/>
    <property type="match status" value="1"/>
</dbReference>
<dbReference type="InterPro" id="IPR032675">
    <property type="entry name" value="LRR_dom_sf"/>
</dbReference>
<dbReference type="Proteomes" id="UP000838756">
    <property type="component" value="Unassembled WGS sequence"/>
</dbReference>
<keyword evidence="1" id="KW-0433">Leucine-rich repeat</keyword>
<dbReference type="InterPro" id="IPR003591">
    <property type="entry name" value="Leu-rich_rpt_typical-subtyp"/>
</dbReference>
<reference evidence="4" key="1">
    <citation type="submission" date="2022-03" db="EMBL/GenBank/DDBJ databases">
        <authorList>
            <person name="Lindestad O."/>
        </authorList>
    </citation>
    <scope>NUCLEOTIDE SEQUENCE</scope>
</reference>
<evidence type="ECO:0000256" key="1">
    <source>
        <dbReference type="ARBA" id="ARBA00022614"/>
    </source>
</evidence>
<evidence type="ECO:0000256" key="2">
    <source>
        <dbReference type="ARBA" id="ARBA00022729"/>
    </source>
</evidence>
<sequence length="148" mass="17000">KAKKITLIHAAHNELQNLPKDLTQMPSLEAMFFYDNHIKSLDGALQKSKRLTRIGLSFNKIESLAEDEFAETEILSELDMAYNQLRSLNGSLRNLKSLRYLNLTHNFLTEFSLQDIKGLKRLSVIDLSHNKITSITGNMVTYFYISSY</sequence>
<dbReference type="Pfam" id="PF13855">
    <property type="entry name" value="LRR_8"/>
    <property type="match status" value="1"/>
</dbReference>
<keyword evidence="3" id="KW-0677">Repeat</keyword>
<accession>A0A8S4QJ56</accession>
<dbReference type="SMART" id="SM00369">
    <property type="entry name" value="LRR_TYP"/>
    <property type="match status" value="4"/>
</dbReference>
<keyword evidence="2" id="KW-0732">Signal</keyword>
<dbReference type="InterPro" id="IPR050541">
    <property type="entry name" value="LRR_TM_domain-containing"/>
</dbReference>
<dbReference type="PRINTS" id="PR00019">
    <property type="entry name" value="LEURICHRPT"/>
</dbReference>
<dbReference type="AlphaFoldDB" id="A0A8S4QJ56"/>
<evidence type="ECO:0000256" key="3">
    <source>
        <dbReference type="ARBA" id="ARBA00022737"/>
    </source>
</evidence>
<keyword evidence="5" id="KW-1185">Reference proteome</keyword>
<evidence type="ECO:0000313" key="5">
    <source>
        <dbReference type="Proteomes" id="UP000838756"/>
    </source>
</evidence>
<dbReference type="OrthoDB" id="442066at2759"/>
<dbReference type="PANTHER" id="PTHR24369">
    <property type="entry name" value="ANTIGEN BSP, PUTATIVE-RELATED"/>
    <property type="match status" value="1"/>
</dbReference>
<dbReference type="Gene3D" id="3.80.10.10">
    <property type="entry name" value="Ribonuclease Inhibitor"/>
    <property type="match status" value="1"/>
</dbReference>
<organism evidence="4 5">
    <name type="scientific">Pararge aegeria aegeria</name>
    <dbReference type="NCBI Taxonomy" id="348720"/>
    <lineage>
        <taxon>Eukaryota</taxon>
        <taxon>Metazoa</taxon>
        <taxon>Ecdysozoa</taxon>
        <taxon>Arthropoda</taxon>
        <taxon>Hexapoda</taxon>
        <taxon>Insecta</taxon>
        <taxon>Pterygota</taxon>
        <taxon>Neoptera</taxon>
        <taxon>Endopterygota</taxon>
        <taxon>Lepidoptera</taxon>
        <taxon>Glossata</taxon>
        <taxon>Ditrysia</taxon>
        <taxon>Papilionoidea</taxon>
        <taxon>Nymphalidae</taxon>
        <taxon>Satyrinae</taxon>
        <taxon>Satyrini</taxon>
        <taxon>Parargina</taxon>
        <taxon>Pararge</taxon>
    </lineage>
</organism>
<evidence type="ECO:0000313" key="4">
    <source>
        <dbReference type="EMBL" id="CAH2209096.1"/>
    </source>
</evidence>
<proteinExistence type="predicted"/>
<name>A0A8S4QJ56_9NEOP</name>
<dbReference type="PANTHER" id="PTHR24369:SF210">
    <property type="entry name" value="CHAOPTIN-RELATED"/>
    <property type="match status" value="1"/>
</dbReference>